<feature type="transmembrane region" description="Helical" evidence="1">
    <location>
        <begin position="15"/>
        <end position="37"/>
    </location>
</feature>
<accession>A0ABU4H1P1</accession>
<evidence type="ECO:0000256" key="1">
    <source>
        <dbReference type="SAM" id="Phobius"/>
    </source>
</evidence>
<gene>
    <name evidence="2" type="ORF">R8Z58_10755</name>
</gene>
<keyword evidence="1" id="KW-1133">Transmembrane helix</keyword>
<name>A0ABU4H1P1_9MICO</name>
<dbReference type="RefSeq" id="WP_318353762.1">
    <property type="nucleotide sequence ID" value="NZ_JAWQEV010000003.1"/>
</dbReference>
<protein>
    <recommendedName>
        <fullName evidence="4">DUF732 domain-containing protein</fullName>
    </recommendedName>
</protein>
<reference evidence="2 3" key="1">
    <citation type="submission" date="2023-11" db="EMBL/GenBank/DDBJ databases">
        <title>Draft genome sequence of Microbacterium arthrosphaerae JCM 30492.</title>
        <authorList>
            <person name="Zhang G."/>
            <person name="Ding Y."/>
        </authorList>
    </citation>
    <scope>NUCLEOTIDE SEQUENCE [LARGE SCALE GENOMIC DNA]</scope>
    <source>
        <strain evidence="2 3">JCM 30492</strain>
    </source>
</reference>
<dbReference type="Proteomes" id="UP001283109">
    <property type="component" value="Unassembled WGS sequence"/>
</dbReference>
<evidence type="ECO:0000313" key="3">
    <source>
        <dbReference type="Proteomes" id="UP001283109"/>
    </source>
</evidence>
<proteinExistence type="predicted"/>
<keyword evidence="1" id="KW-0472">Membrane</keyword>
<evidence type="ECO:0008006" key="4">
    <source>
        <dbReference type="Google" id="ProtNLM"/>
    </source>
</evidence>
<keyword evidence="3" id="KW-1185">Reference proteome</keyword>
<evidence type="ECO:0000313" key="2">
    <source>
        <dbReference type="EMBL" id="MDW4573249.1"/>
    </source>
</evidence>
<comment type="caution">
    <text evidence="2">The sequence shown here is derived from an EMBL/GenBank/DDBJ whole genome shotgun (WGS) entry which is preliminary data.</text>
</comment>
<sequence>MSTDRETQPPRERSIIAIVAITVLVALAVIATVLFIGARQEARDVDKAQELLDSFADAGISVSFTAEQVAQVLGDDGGATCADPNSALARSTLLAGLSNGAAGPGLRPTLVESRLLQGQLLIIQTYCPEEAEDFQQFVDSLNTVDTGNDTDDSDDGDGS</sequence>
<dbReference type="EMBL" id="JAWQEV010000003">
    <property type="protein sequence ID" value="MDW4573249.1"/>
    <property type="molecule type" value="Genomic_DNA"/>
</dbReference>
<organism evidence="2 3">
    <name type="scientific">Microbacterium arthrosphaerae</name>
    <dbReference type="NCBI Taxonomy" id="792652"/>
    <lineage>
        <taxon>Bacteria</taxon>
        <taxon>Bacillati</taxon>
        <taxon>Actinomycetota</taxon>
        <taxon>Actinomycetes</taxon>
        <taxon>Micrococcales</taxon>
        <taxon>Microbacteriaceae</taxon>
        <taxon>Microbacterium</taxon>
    </lineage>
</organism>
<keyword evidence="1" id="KW-0812">Transmembrane</keyword>